<evidence type="ECO:0000259" key="8">
    <source>
        <dbReference type="Pfam" id="PF02687"/>
    </source>
</evidence>
<accession>A0A0C5B8D5</accession>
<evidence type="ECO:0000313" key="11">
    <source>
        <dbReference type="Proteomes" id="UP000052979"/>
    </source>
</evidence>
<organism evidence="10 11">
    <name type="scientific">Rathayibacter toxicus</name>
    <dbReference type="NCBI Taxonomy" id="145458"/>
    <lineage>
        <taxon>Bacteria</taxon>
        <taxon>Bacillati</taxon>
        <taxon>Actinomycetota</taxon>
        <taxon>Actinomycetes</taxon>
        <taxon>Micrococcales</taxon>
        <taxon>Microbacteriaceae</taxon>
        <taxon>Rathayibacter</taxon>
    </lineage>
</organism>
<evidence type="ECO:0000256" key="7">
    <source>
        <dbReference type="SAM" id="Phobius"/>
    </source>
</evidence>
<proteinExistence type="inferred from homology"/>
<dbReference type="STRING" id="145458.APU90_04975"/>
<dbReference type="PANTHER" id="PTHR30572">
    <property type="entry name" value="MEMBRANE COMPONENT OF TRANSPORTER-RELATED"/>
    <property type="match status" value="1"/>
</dbReference>
<keyword evidence="3 7" id="KW-0812">Transmembrane</keyword>
<reference evidence="10 11" key="1">
    <citation type="submission" date="2015-04" db="EMBL/GenBank/DDBJ databases">
        <title>Draft genome sequence of Rathayibacter toxicus strain FH-142 (AKA 70134 or CS 32), a Western Australian isolate.</title>
        <authorList>
            <consortium name="Consortium for Microbial Forensics and Genomics (microFORGE)"/>
            <person name="Knight B.M."/>
            <person name="Roberts D.P."/>
            <person name="Lin D."/>
            <person name="Hari K."/>
            <person name="Fletcher J."/>
            <person name="Melcher U."/>
            <person name="Blagden T."/>
            <person name="Luster D.G."/>
            <person name="Sechler A.J."/>
            <person name="Schneider W.L."/>
            <person name="Winegar R.A."/>
        </authorList>
    </citation>
    <scope>NUCLEOTIDE SEQUENCE [LARGE SCALE GENOMIC DNA]</scope>
    <source>
        <strain evidence="10 11">FH142</strain>
    </source>
</reference>
<evidence type="ECO:0000256" key="4">
    <source>
        <dbReference type="ARBA" id="ARBA00022989"/>
    </source>
</evidence>
<evidence type="ECO:0000259" key="9">
    <source>
        <dbReference type="Pfam" id="PF12704"/>
    </source>
</evidence>
<gene>
    <name evidence="10" type="ORF">VT73_02530</name>
</gene>
<comment type="subcellular location">
    <subcellularLocation>
        <location evidence="1">Cell membrane</location>
        <topology evidence="1">Multi-pass membrane protein</topology>
    </subcellularLocation>
</comment>
<evidence type="ECO:0000256" key="1">
    <source>
        <dbReference type="ARBA" id="ARBA00004651"/>
    </source>
</evidence>
<evidence type="ECO:0000256" key="2">
    <source>
        <dbReference type="ARBA" id="ARBA00022475"/>
    </source>
</evidence>
<dbReference type="InterPro" id="IPR003838">
    <property type="entry name" value="ABC3_permease_C"/>
</dbReference>
<comment type="caution">
    <text evidence="10">The sequence shown here is derived from an EMBL/GenBank/DDBJ whole genome shotgun (WGS) entry which is preliminary data.</text>
</comment>
<feature type="transmembrane region" description="Helical" evidence="7">
    <location>
        <begin position="26"/>
        <end position="46"/>
    </location>
</feature>
<dbReference type="EMBL" id="LBFI01000024">
    <property type="protein sequence ID" value="KKM45999.1"/>
    <property type="molecule type" value="Genomic_DNA"/>
</dbReference>
<feature type="domain" description="MacB-like periplasmic core" evidence="9">
    <location>
        <begin position="27"/>
        <end position="215"/>
    </location>
</feature>
<comment type="similarity">
    <text evidence="6">Belongs to the ABC-4 integral membrane protein family.</text>
</comment>
<protein>
    <submittedName>
        <fullName evidence="10">ABC transporter permease</fullName>
    </submittedName>
</protein>
<sequence>MSRSRLRVSDLLRIGGSGLRLRPLRVVLSALGIAVGIAAMISVVGISSTSQAKLEKQLHALGTNLLTAGPASSMMGSPSVPMAANAVERVLRIDGVESAASLATLPLGVYRNQLVEKGNTNGLTVAVADVRLLGLTETTLDKGRWYDEVSGELPTVVLGSTAASHLGISTLGSLVRVGTQNVTVIGILHPSSLAPELDNAALVPGAVARNLLKWNGRPTTVYERSSDAAVPRVRKLIAPTIDPVRPLNVAVTRPSDALNAKNAVDSSLNGLLLGVGSVALVVGGIGIANTMVISVLERRREIGLRRALGATRGHIRLQFLVEAFLLSLLGGVGGAVLGVTAVGVFAVANEAPLTVPIGIVAAGVGVTVLIGVIAGLYPAIRAARTSPAIALTT</sequence>
<feature type="transmembrane region" description="Helical" evidence="7">
    <location>
        <begin position="271"/>
        <end position="296"/>
    </location>
</feature>
<dbReference type="GO" id="GO:0022857">
    <property type="term" value="F:transmembrane transporter activity"/>
    <property type="evidence" value="ECO:0007669"/>
    <property type="project" value="TreeGrafter"/>
</dbReference>
<keyword evidence="5 7" id="KW-0472">Membrane</keyword>
<evidence type="ECO:0000256" key="6">
    <source>
        <dbReference type="ARBA" id="ARBA00038076"/>
    </source>
</evidence>
<dbReference type="GO" id="GO:0005886">
    <property type="term" value="C:plasma membrane"/>
    <property type="evidence" value="ECO:0007669"/>
    <property type="project" value="UniProtKB-SubCell"/>
</dbReference>
<dbReference type="eggNOG" id="COG0577">
    <property type="taxonomic scope" value="Bacteria"/>
</dbReference>
<evidence type="ECO:0000256" key="5">
    <source>
        <dbReference type="ARBA" id="ARBA00023136"/>
    </source>
</evidence>
<name>A0A0C5B8D5_9MICO</name>
<dbReference type="InterPro" id="IPR025857">
    <property type="entry name" value="MacB_PCD"/>
</dbReference>
<dbReference type="PATRIC" id="fig|145458.7.peg.368"/>
<keyword evidence="4 7" id="KW-1133">Transmembrane helix</keyword>
<evidence type="ECO:0000256" key="3">
    <source>
        <dbReference type="ARBA" id="ARBA00022692"/>
    </source>
</evidence>
<dbReference type="Proteomes" id="UP000052979">
    <property type="component" value="Unassembled WGS sequence"/>
</dbReference>
<dbReference type="KEGG" id="rtc:APU90_04975"/>
<feature type="transmembrane region" description="Helical" evidence="7">
    <location>
        <begin position="317"/>
        <end position="347"/>
    </location>
</feature>
<keyword evidence="11" id="KW-1185">Reference proteome</keyword>
<dbReference type="KEGG" id="rtx:TI83_01515"/>
<dbReference type="GeneID" id="93668061"/>
<feature type="transmembrane region" description="Helical" evidence="7">
    <location>
        <begin position="353"/>
        <end position="377"/>
    </location>
</feature>
<dbReference type="RefSeq" id="WP_042733779.1">
    <property type="nucleotide sequence ID" value="NZ_CP010848.1"/>
</dbReference>
<keyword evidence="2" id="KW-1003">Cell membrane</keyword>
<dbReference type="InterPro" id="IPR050250">
    <property type="entry name" value="Macrolide_Exporter_MacB"/>
</dbReference>
<dbReference type="AlphaFoldDB" id="A0A0C5B8D5"/>
<dbReference type="Pfam" id="PF12704">
    <property type="entry name" value="MacB_PCD"/>
    <property type="match status" value="1"/>
</dbReference>
<dbReference type="PANTHER" id="PTHR30572:SF4">
    <property type="entry name" value="ABC TRANSPORTER PERMEASE YTRF"/>
    <property type="match status" value="1"/>
</dbReference>
<evidence type="ECO:0000313" key="10">
    <source>
        <dbReference type="EMBL" id="KKM45999.1"/>
    </source>
</evidence>
<dbReference type="Pfam" id="PF02687">
    <property type="entry name" value="FtsX"/>
    <property type="match status" value="1"/>
</dbReference>
<feature type="domain" description="ABC3 transporter permease C-terminal" evidence="8">
    <location>
        <begin position="276"/>
        <end position="387"/>
    </location>
</feature>